<dbReference type="Pfam" id="PF03189">
    <property type="entry name" value="Otopetrin"/>
    <property type="match status" value="1"/>
</dbReference>
<evidence type="ECO:0000256" key="12">
    <source>
        <dbReference type="SAM" id="Phobius"/>
    </source>
</evidence>
<evidence type="ECO:0000256" key="11">
    <source>
        <dbReference type="SAM" id="MobiDB-lite"/>
    </source>
</evidence>
<feature type="compositionally biased region" description="Low complexity" evidence="11">
    <location>
        <begin position="21"/>
        <end position="32"/>
    </location>
</feature>
<dbReference type="InterPro" id="IPR004878">
    <property type="entry name" value="Otopetrin"/>
</dbReference>
<keyword evidence="6" id="KW-0375">Hydrogen ion transport</keyword>
<keyword evidence="3" id="KW-0813">Transport</keyword>
<feature type="compositionally biased region" description="Basic and acidic residues" evidence="11">
    <location>
        <begin position="1"/>
        <end position="20"/>
    </location>
</feature>
<keyword evidence="5 12" id="KW-0812">Transmembrane</keyword>
<dbReference type="PANTHER" id="PTHR21522">
    <property type="entry name" value="PROTON CHANNEL OTOP"/>
    <property type="match status" value="1"/>
</dbReference>
<evidence type="ECO:0000256" key="3">
    <source>
        <dbReference type="ARBA" id="ARBA00022448"/>
    </source>
</evidence>
<gene>
    <name evidence="13" type="ORF">G9C98_006500</name>
</gene>
<name>A0A8J5UUZ3_9HYME</name>
<keyword evidence="7 12" id="KW-1133">Transmembrane helix</keyword>
<evidence type="ECO:0000256" key="10">
    <source>
        <dbReference type="ARBA" id="ARBA00023303"/>
    </source>
</evidence>
<comment type="similarity">
    <text evidence="2">Belongs to the otopetrin family.</text>
</comment>
<keyword evidence="14" id="KW-1185">Reference proteome</keyword>
<keyword evidence="9 12" id="KW-0472">Membrane</keyword>
<evidence type="ECO:0000256" key="6">
    <source>
        <dbReference type="ARBA" id="ARBA00022781"/>
    </source>
</evidence>
<accession>A0A8J5UUZ3</accession>
<evidence type="ECO:0000256" key="4">
    <source>
        <dbReference type="ARBA" id="ARBA00022475"/>
    </source>
</evidence>
<dbReference type="OrthoDB" id="6429739at2759"/>
<dbReference type="Proteomes" id="UP000729913">
    <property type="component" value="Unassembled WGS sequence"/>
</dbReference>
<keyword evidence="8" id="KW-0406">Ion transport</keyword>
<dbReference type="EMBL" id="JAAOIC020000044">
    <property type="protein sequence ID" value="KAG8038175.1"/>
    <property type="molecule type" value="Genomic_DNA"/>
</dbReference>
<proteinExistence type="inferred from homology"/>
<dbReference type="GO" id="GO:0015252">
    <property type="term" value="F:proton channel activity"/>
    <property type="evidence" value="ECO:0007669"/>
    <property type="project" value="InterPro"/>
</dbReference>
<feature type="region of interest" description="Disordered" evidence="11">
    <location>
        <begin position="1"/>
        <end position="41"/>
    </location>
</feature>
<dbReference type="PANTHER" id="PTHR21522:SF61">
    <property type="entry name" value="PROTON CHANNEL OTOPLC"/>
    <property type="match status" value="1"/>
</dbReference>
<evidence type="ECO:0000256" key="9">
    <source>
        <dbReference type="ARBA" id="ARBA00023136"/>
    </source>
</evidence>
<comment type="subcellular location">
    <subcellularLocation>
        <location evidence="1">Cell membrane</location>
        <topology evidence="1">Multi-pass membrane protein</topology>
    </subcellularLocation>
</comment>
<evidence type="ECO:0000313" key="13">
    <source>
        <dbReference type="EMBL" id="KAG8038175.1"/>
    </source>
</evidence>
<protein>
    <submittedName>
        <fullName evidence="13">Uncharacterized protein</fullName>
    </submittedName>
</protein>
<evidence type="ECO:0000256" key="8">
    <source>
        <dbReference type="ARBA" id="ARBA00023065"/>
    </source>
</evidence>
<evidence type="ECO:0000256" key="5">
    <source>
        <dbReference type="ARBA" id="ARBA00022692"/>
    </source>
</evidence>
<keyword evidence="4" id="KW-1003">Cell membrane</keyword>
<evidence type="ECO:0000256" key="7">
    <source>
        <dbReference type="ARBA" id="ARBA00022989"/>
    </source>
</evidence>
<evidence type="ECO:0000256" key="1">
    <source>
        <dbReference type="ARBA" id="ARBA00004651"/>
    </source>
</evidence>
<dbReference type="AlphaFoldDB" id="A0A8J5UUZ3"/>
<sequence length="114" mass="12951">MKVRIKDMQHDTKEISDLDSSRSSSGAGDSDSPNNDYNPSISKLNQHYGSFYLRMGAVAFGIGSMIYSGLEFGQYFELERNTKCHNIMLALTPATRMAFIFIQMYFIFLNNQVN</sequence>
<reference evidence="13" key="1">
    <citation type="submission" date="2020-03" db="EMBL/GenBank/DDBJ databases">
        <authorList>
            <person name="Chebbi M.A."/>
            <person name="Drezen J.M."/>
        </authorList>
    </citation>
    <scope>NUCLEOTIDE SEQUENCE</scope>
    <source>
        <tissue evidence="13">Whole body</tissue>
    </source>
</reference>
<dbReference type="GO" id="GO:0005886">
    <property type="term" value="C:plasma membrane"/>
    <property type="evidence" value="ECO:0007669"/>
    <property type="project" value="UniProtKB-SubCell"/>
</dbReference>
<reference evidence="13" key="2">
    <citation type="submission" date="2021-04" db="EMBL/GenBank/DDBJ databases">
        <title>Genome-wide patterns of bracovirus chromosomal integration into multiple host tissues during parasitism.</title>
        <authorList>
            <person name="Chebbi M.A.C."/>
        </authorList>
    </citation>
    <scope>NUCLEOTIDE SEQUENCE</scope>
    <source>
        <tissue evidence="13">Whole body</tissue>
    </source>
</reference>
<evidence type="ECO:0000256" key="2">
    <source>
        <dbReference type="ARBA" id="ARBA00006513"/>
    </source>
</evidence>
<feature type="transmembrane region" description="Helical" evidence="12">
    <location>
        <begin position="90"/>
        <end position="109"/>
    </location>
</feature>
<feature type="transmembrane region" description="Helical" evidence="12">
    <location>
        <begin position="51"/>
        <end position="70"/>
    </location>
</feature>
<organism evidence="13 14">
    <name type="scientific">Cotesia typhae</name>
    <dbReference type="NCBI Taxonomy" id="2053667"/>
    <lineage>
        <taxon>Eukaryota</taxon>
        <taxon>Metazoa</taxon>
        <taxon>Ecdysozoa</taxon>
        <taxon>Arthropoda</taxon>
        <taxon>Hexapoda</taxon>
        <taxon>Insecta</taxon>
        <taxon>Pterygota</taxon>
        <taxon>Neoptera</taxon>
        <taxon>Endopterygota</taxon>
        <taxon>Hymenoptera</taxon>
        <taxon>Apocrita</taxon>
        <taxon>Ichneumonoidea</taxon>
        <taxon>Braconidae</taxon>
        <taxon>Microgastrinae</taxon>
        <taxon>Cotesia</taxon>
    </lineage>
</organism>
<evidence type="ECO:0000313" key="14">
    <source>
        <dbReference type="Proteomes" id="UP000729913"/>
    </source>
</evidence>
<comment type="caution">
    <text evidence="13">The sequence shown here is derived from an EMBL/GenBank/DDBJ whole genome shotgun (WGS) entry which is preliminary data.</text>
</comment>
<keyword evidence="10" id="KW-0407">Ion channel</keyword>